<dbReference type="AlphaFoldDB" id="A0AAD5S3H9"/>
<organism evidence="2 3">
    <name type="scientific">Rhizophlyctis rosea</name>
    <dbReference type="NCBI Taxonomy" id="64517"/>
    <lineage>
        <taxon>Eukaryota</taxon>
        <taxon>Fungi</taxon>
        <taxon>Fungi incertae sedis</taxon>
        <taxon>Chytridiomycota</taxon>
        <taxon>Chytridiomycota incertae sedis</taxon>
        <taxon>Chytridiomycetes</taxon>
        <taxon>Rhizophlyctidales</taxon>
        <taxon>Rhizophlyctidaceae</taxon>
        <taxon>Rhizophlyctis</taxon>
    </lineage>
</organism>
<name>A0AAD5S3H9_9FUNG</name>
<evidence type="ECO:0000256" key="1">
    <source>
        <dbReference type="SAM" id="MobiDB-lite"/>
    </source>
</evidence>
<sequence>MGSLLSRKAADKNDEESTTKSRSAGNLSINSLNLNRSMGKLSSVAPPDTLEQILTGKTCTPMSLAEFREFLATKEFSEENLDAYEWYQAYRTRFFSLPDSTQ</sequence>
<evidence type="ECO:0000313" key="3">
    <source>
        <dbReference type="Proteomes" id="UP001212841"/>
    </source>
</evidence>
<feature type="non-terminal residue" evidence="2">
    <location>
        <position position="102"/>
    </location>
</feature>
<dbReference type="EMBL" id="JADGJD010001855">
    <property type="protein sequence ID" value="KAJ3037207.1"/>
    <property type="molecule type" value="Genomic_DNA"/>
</dbReference>
<accession>A0AAD5S3H9</accession>
<feature type="region of interest" description="Disordered" evidence="1">
    <location>
        <begin position="1"/>
        <end position="31"/>
    </location>
</feature>
<dbReference type="PANTHER" id="PTHR39466:SF1">
    <property type="entry name" value="RGS DOMAIN-CONTAINING PROTEIN"/>
    <property type="match status" value="1"/>
</dbReference>
<comment type="caution">
    <text evidence="2">The sequence shown here is derived from an EMBL/GenBank/DDBJ whole genome shotgun (WGS) entry which is preliminary data.</text>
</comment>
<reference evidence="2" key="1">
    <citation type="submission" date="2020-05" db="EMBL/GenBank/DDBJ databases">
        <title>Phylogenomic resolution of chytrid fungi.</title>
        <authorList>
            <person name="Stajich J.E."/>
            <person name="Amses K."/>
            <person name="Simmons R."/>
            <person name="Seto K."/>
            <person name="Myers J."/>
            <person name="Bonds A."/>
            <person name="Quandt C.A."/>
            <person name="Barry K."/>
            <person name="Liu P."/>
            <person name="Grigoriev I."/>
            <person name="Longcore J.E."/>
            <person name="James T.Y."/>
        </authorList>
    </citation>
    <scope>NUCLEOTIDE SEQUENCE</scope>
    <source>
        <strain evidence="2">JEL0318</strain>
    </source>
</reference>
<dbReference type="SUPFAM" id="SSF48097">
    <property type="entry name" value="Regulator of G-protein signaling, RGS"/>
    <property type="match status" value="1"/>
</dbReference>
<dbReference type="InterPro" id="IPR036305">
    <property type="entry name" value="RGS_sf"/>
</dbReference>
<keyword evidence="3" id="KW-1185">Reference proteome</keyword>
<feature type="compositionally biased region" description="Basic and acidic residues" evidence="1">
    <location>
        <begin position="8"/>
        <end position="19"/>
    </location>
</feature>
<dbReference type="Gene3D" id="1.10.167.10">
    <property type="entry name" value="Regulator of G-protein Signalling 4, domain 2"/>
    <property type="match status" value="1"/>
</dbReference>
<protein>
    <submittedName>
        <fullName evidence="2">Uncharacterized protein</fullName>
    </submittedName>
</protein>
<dbReference type="InterPro" id="IPR044926">
    <property type="entry name" value="RGS_subdomain_2"/>
</dbReference>
<proteinExistence type="predicted"/>
<gene>
    <name evidence="2" type="ORF">HK097_003583</name>
</gene>
<dbReference type="PANTHER" id="PTHR39466">
    <property type="entry name" value="RGS DOMAIN-CONTAINING PROTEIN"/>
    <property type="match status" value="1"/>
</dbReference>
<evidence type="ECO:0000313" key="2">
    <source>
        <dbReference type="EMBL" id="KAJ3037207.1"/>
    </source>
</evidence>
<dbReference type="Proteomes" id="UP001212841">
    <property type="component" value="Unassembled WGS sequence"/>
</dbReference>